<reference evidence="1" key="1">
    <citation type="submission" date="2018-11" db="EMBL/GenBank/DDBJ databases">
        <authorList>
            <consortium name="Pathogen Informatics"/>
        </authorList>
    </citation>
    <scope>NUCLEOTIDE SEQUENCE</scope>
</reference>
<dbReference type="Proteomes" id="UP000784294">
    <property type="component" value="Unassembled WGS sequence"/>
</dbReference>
<organism evidence="1 2">
    <name type="scientific">Protopolystoma xenopodis</name>
    <dbReference type="NCBI Taxonomy" id="117903"/>
    <lineage>
        <taxon>Eukaryota</taxon>
        <taxon>Metazoa</taxon>
        <taxon>Spiralia</taxon>
        <taxon>Lophotrochozoa</taxon>
        <taxon>Platyhelminthes</taxon>
        <taxon>Monogenea</taxon>
        <taxon>Polyopisthocotylea</taxon>
        <taxon>Polystomatidea</taxon>
        <taxon>Polystomatidae</taxon>
        <taxon>Protopolystoma</taxon>
    </lineage>
</organism>
<keyword evidence="2" id="KW-1185">Reference proteome</keyword>
<evidence type="ECO:0000313" key="2">
    <source>
        <dbReference type="Proteomes" id="UP000784294"/>
    </source>
</evidence>
<accession>A0A448WYM3</accession>
<proteinExistence type="predicted"/>
<protein>
    <submittedName>
        <fullName evidence="1">Uncharacterized protein</fullName>
    </submittedName>
</protein>
<dbReference type="OrthoDB" id="5875367at2759"/>
<comment type="caution">
    <text evidence="1">The sequence shown here is derived from an EMBL/GenBank/DDBJ whole genome shotgun (WGS) entry which is preliminary data.</text>
</comment>
<feature type="non-terminal residue" evidence="1">
    <location>
        <position position="1"/>
    </location>
</feature>
<name>A0A448WYM3_9PLAT</name>
<dbReference type="EMBL" id="CAAALY010062302">
    <property type="protein sequence ID" value="VEL23503.1"/>
    <property type="molecule type" value="Genomic_DNA"/>
</dbReference>
<sequence>MLYSRSKISSKALTAFSPEMFVYMDCTSKLTNSSDPTDPTPPVSNQQPQLDLKPYRSGRVVRGCNFAKQLWMLLSHDADVTLKQSRPISCHIYAMVVDEANFRPLPLSLLAYRVACLSVQLNCPPQSECACINPMGCLHQPLLFSNSSLLHNLIIANVGMTVDDLQLKQGDAKVEFRDWPVEINADGYTVSEENKFDDATHENTNQPSGNSCNCPFIQTVDRLPKEL</sequence>
<dbReference type="AlphaFoldDB" id="A0A448WYM3"/>
<gene>
    <name evidence="1" type="ORF">PXEA_LOCUS16943</name>
</gene>
<evidence type="ECO:0000313" key="1">
    <source>
        <dbReference type="EMBL" id="VEL23503.1"/>
    </source>
</evidence>